<dbReference type="PANTHER" id="PTHR10314">
    <property type="entry name" value="CYSTATHIONINE BETA-SYNTHASE"/>
    <property type="match status" value="1"/>
</dbReference>
<evidence type="ECO:0000256" key="7">
    <source>
        <dbReference type="ARBA" id="ARBA00022898"/>
    </source>
</evidence>
<dbReference type="AlphaFoldDB" id="A0A1S3VZZ2"/>
<accession>A0A1S3VZZ2</accession>
<proteinExistence type="inferred from homology"/>
<dbReference type="SUPFAM" id="SSF53686">
    <property type="entry name" value="Tryptophan synthase beta subunit-like PLP-dependent enzymes"/>
    <property type="match status" value="1"/>
</dbReference>
<dbReference type="Gene3D" id="3.40.50.1100">
    <property type="match status" value="2"/>
</dbReference>
<keyword evidence="5 12" id="KW-0028">Amino-acid biosynthesis</keyword>
<evidence type="ECO:0000259" key="13">
    <source>
        <dbReference type="Pfam" id="PF00291"/>
    </source>
</evidence>
<dbReference type="InterPro" id="IPR005859">
    <property type="entry name" value="CysK"/>
</dbReference>
<feature type="binding site" evidence="10">
    <location>
        <position position="80"/>
    </location>
    <ligand>
        <name>pyridoxal 5'-phosphate</name>
        <dbReference type="ChEBI" id="CHEBI:597326"/>
    </ligand>
</feature>
<dbReference type="Proteomes" id="UP000087766">
    <property type="component" value="Unplaced"/>
</dbReference>
<keyword evidence="8 12" id="KW-0198">Cysteine biosynthesis</keyword>
<dbReference type="OrthoDB" id="10259545at2759"/>
<dbReference type="GeneID" id="106780182"/>
<dbReference type="RefSeq" id="XP_014523926.1">
    <property type="nucleotide sequence ID" value="XM_014668440.2"/>
</dbReference>
<dbReference type="GO" id="GO:0005737">
    <property type="term" value="C:cytoplasm"/>
    <property type="evidence" value="ECO:0007669"/>
    <property type="project" value="UniProtKB-ARBA"/>
</dbReference>
<evidence type="ECO:0000256" key="9">
    <source>
        <dbReference type="ARBA" id="ARBA00047931"/>
    </source>
</evidence>
<organism evidence="14 15">
    <name type="scientific">Vigna radiata var. radiata</name>
    <name type="common">Mung bean</name>
    <name type="synonym">Phaseolus aureus</name>
    <dbReference type="NCBI Taxonomy" id="3916"/>
    <lineage>
        <taxon>Eukaryota</taxon>
        <taxon>Viridiplantae</taxon>
        <taxon>Streptophyta</taxon>
        <taxon>Embryophyta</taxon>
        <taxon>Tracheophyta</taxon>
        <taxon>Spermatophyta</taxon>
        <taxon>Magnoliopsida</taxon>
        <taxon>eudicotyledons</taxon>
        <taxon>Gunneridae</taxon>
        <taxon>Pentapetalae</taxon>
        <taxon>rosids</taxon>
        <taxon>fabids</taxon>
        <taxon>Fabales</taxon>
        <taxon>Fabaceae</taxon>
        <taxon>Papilionoideae</taxon>
        <taxon>50 kb inversion clade</taxon>
        <taxon>NPAAA clade</taxon>
        <taxon>indigoferoid/millettioid clade</taxon>
        <taxon>Phaseoleae</taxon>
        <taxon>Vigna</taxon>
    </lineage>
</organism>
<dbReference type="PROSITE" id="PS00901">
    <property type="entry name" value="CYS_SYNTHASE"/>
    <property type="match status" value="1"/>
</dbReference>
<evidence type="ECO:0000256" key="2">
    <source>
        <dbReference type="ARBA" id="ARBA00004962"/>
    </source>
</evidence>
<dbReference type="InterPro" id="IPR036052">
    <property type="entry name" value="TrpB-like_PALP_sf"/>
</dbReference>
<dbReference type="NCBIfam" id="TIGR01136">
    <property type="entry name" value="cysKM"/>
    <property type="match status" value="1"/>
</dbReference>
<reference evidence="15 16" key="1">
    <citation type="submission" date="2025-04" db="UniProtKB">
        <authorList>
            <consortium name="RefSeq"/>
        </authorList>
    </citation>
    <scope>IDENTIFICATION</scope>
    <source>
        <tissue evidence="15 16">Leaf</tissue>
    </source>
</reference>
<dbReference type="InterPro" id="IPR001216">
    <property type="entry name" value="P-phosphate_BS"/>
</dbReference>
<keyword evidence="6 12" id="KW-0808">Transferase</keyword>
<evidence type="ECO:0000256" key="12">
    <source>
        <dbReference type="RuleBase" id="RU003985"/>
    </source>
</evidence>
<evidence type="ECO:0000256" key="3">
    <source>
        <dbReference type="ARBA" id="ARBA00007103"/>
    </source>
</evidence>
<gene>
    <name evidence="15 16" type="primary">LOC106780182</name>
</gene>
<dbReference type="RefSeq" id="XP_014523925.1">
    <property type="nucleotide sequence ID" value="XM_014668439.2"/>
</dbReference>
<protein>
    <recommendedName>
        <fullName evidence="4 12">Cysteine synthase</fullName>
        <ecNumber evidence="4 12">2.5.1.47</ecNumber>
    </recommendedName>
</protein>
<dbReference type="GO" id="GO:0004124">
    <property type="term" value="F:cysteine synthase activity"/>
    <property type="evidence" value="ECO:0007669"/>
    <property type="project" value="UniProtKB-UniRule"/>
</dbReference>
<dbReference type="EC" id="2.5.1.47" evidence="4 12"/>
<evidence type="ECO:0000256" key="5">
    <source>
        <dbReference type="ARBA" id="ARBA00022605"/>
    </source>
</evidence>
<evidence type="ECO:0000313" key="15">
    <source>
        <dbReference type="RefSeq" id="XP_014523925.1"/>
    </source>
</evidence>
<dbReference type="InterPro" id="IPR050214">
    <property type="entry name" value="Cys_Synth/Cystath_Beta-Synth"/>
</dbReference>
<dbReference type="FunFam" id="3.40.50.1100:FF:000130">
    <property type="entry name" value="Cysteine synthase"/>
    <property type="match status" value="1"/>
</dbReference>
<evidence type="ECO:0000256" key="4">
    <source>
        <dbReference type="ARBA" id="ARBA00012681"/>
    </source>
</evidence>
<dbReference type="CDD" id="cd01561">
    <property type="entry name" value="CBS_like"/>
    <property type="match status" value="1"/>
</dbReference>
<feature type="binding site" evidence="10">
    <location>
        <position position="272"/>
    </location>
    <ligand>
        <name>pyridoxal 5'-phosphate</name>
        <dbReference type="ChEBI" id="CHEBI:597326"/>
    </ligand>
</feature>
<feature type="domain" description="Tryptophan synthase beta chain-like PALP" evidence="13">
    <location>
        <begin position="12"/>
        <end position="299"/>
    </location>
</feature>
<dbReference type="Pfam" id="PF00291">
    <property type="entry name" value="PALP"/>
    <property type="match status" value="1"/>
</dbReference>
<evidence type="ECO:0000313" key="16">
    <source>
        <dbReference type="RefSeq" id="XP_014523926.1"/>
    </source>
</evidence>
<evidence type="ECO:0000256" key="11">
    <source>
        <dbReference type="PIRSR" id="PIRSR605856-51"/>
    </source>
</evidence>
<evidence type="ECO:0000256" key="10">
    <source>
        <dbReference type="PIRSR" id="PIRSR605856-50"/>
    </source>
</evidence>
<evidence type="ECO:0000256" key="1">
    <source>
        <dbReference type="ARBA" id="ARBA00001933"/>
    </source>
</evidence>
<dbReference type="GO" id="GO:0050017">
    <property type="term" value="F:L-3-cyanoalanine synthase activity"/>
    <property type="evidence" value="ECO:0007669"/>
    <property type="project" value="UniProtKB-ARBA"/>
</dbReference>
<keyword evidence="7 10" id="KW-0663">Pyridoxal phosphate</keyword>
<name>A0A1S3VZZ2_VIGRR</name>
<comment type="pathway">
    <text evidence="2">Amino-acid biosynthesis; L-cysteine biosynthesis; L-cysteine from L-serine: step 2/2.</text>
</comment>
<comment type="catalytic activity">
    <reaction evidence="9 12">
        <text>O-acetyl-L-serine + hydrogen sulfide = L-cysteine + acetate</text>
        <dbReference type="Rhea" id="RHEA:14829"/>
        <dbReference type="ChEBI" id="CHEBI:29919"/>
        <dbReference type="ChEBI" id="CHEBI:30089"/>
        <dbReference type="ChEBI" id="CHEBI:35235"/>
        <dbReference type="ChEBI" id="CHEBI:58340"/>
        <dbReference type="EC" id="2.5.1.47"/>
    </reaction>
</comment>
<dbReference type="GO" id="GO:0006535">
    <property type="term" value="P:cysteine biosynthetic process from serine"/>
    <property type="evidence" value="ECO:0007669"/>
    <property type="project" value="UniProtKB-UniRule"/>
</dbReference>
<comment type="cofactor">
    <cofactor evidence="1 10 12">
        <name>pyridoxal 5'-phosphate</name>
        <dbReference type="ChEBI" id="CHEBI:597326"/>
    </cofactor>
</comment>
<evidence type="ECO:0000256" key="8">
    <source>
        <dbReference type="ARBA" id="ARBA00023192"/>
    </source>
</evidence>
<feature type="modified residue" description="N6-(pyridoxal phosphate)lysine" evidence="11">
    <location>
        <position position="49"/>
    </location>
</feature>
<keyword evidence="14" id="KW-1185">Reference proteome</keyword>
<dbReference type="InterPro" id="IPR001926">
    <property type="entry name" value="TrpB-like_PALP"/>
</dbReference>
<dbReference type="STRING" id="3916.A0A1S3VZZ2"/>
<sequence length="325" mass="34106">MAVEKFGIAKDVTELIGKTPLVYLNKIADGSFARVAAKLELMEPCSSVKDRIAFSMIADAEEKGIITPGQSILIEPTSGNTGIGLAFLAAAKGYKLIITMPASMSLERRTILLSFGAELVLTDPAKGMKGAVQKAEEILAKTSNAYILQQFENPANPKVHYESTGPEIWEGSGGEVDALVSGIGTGGTITGAGKFLKDQNPNIKLYGVEPVESPVLSGGKPGPHKIQGIGAGFVPGVLEVSLLDEVVQISSDEAIETAKLLALKEGLFVGISSGAAAAAAIKIAKRPENAGKLVVVIFPSFGERYLSSVLFESVRREAESLTFES</sequence>
<evidence type="ECO:0000313" key="14">
    <source>
        <dbReference type="Proteomes" id="UP000087766"/>
    </source>
</evidence>
<dbReference type="KEGG" id="vra:106780182"/>
<dbReference type="FunFam" id="3.40.50.1100:FF:000067">
    <property type="entry name" value="Cysteine synthase"/>
    <property type="match status" value="1"/>
</dbReference>
<comment type="similarity">
    <text evidence="3 12">Belongs to the cysteine synthase/cystathionine beta-synthase family.</text>
</comment>
<dbReference type="NCBIfam" id="TIGR01139">
    <property type="entry name" value="cysK"/>
    <property type="match status" value="1"/>
</dbReference>
<evidence type="ECO:0000256" key="6">
    <source>
        <dbReference type="ARBA" id="ARBA00022679"/>
    </source>
</evidence>
<dbReference type="InterPro" id="IPR005856">
    <property type="entry name" value="Cys_synth"/>
</dbReference>
<feature type="binding site" evidence="10">
    <location>
        <begin position="184"/>
        <end position="188"/>
    </location>
    <ligand>
        <name>pyridoxal 5'-phosphate</name>
        <dbReference type="ChEBI" id="CHEBI:597326"/>
    </ligand>
</feature>